<accession>A0A2H3CLV3</accession>
<dbReference type="OMA" id="NDNTFNG"/>
<dbReference type="AlphaFoldDB" id="A0A2H3CLV3"/>
<evidence type="ECO:0000256" key="6">
    <source>
        <dbReference type="ARBA" id="ARBA00023180"/>
    </source>
</evidence>
<evidence type="ECO:0000256" key="3">
    <source>
        <dbReference type="ARBA" id="ARBA00022512"/>
    </source>
</evidence>
<dbReference type="GO" id="GO:0005199">
    <property type="term" value="F:structural constituent of cell wall"/>
    <property type="evidence" value="ECO:0007669"/>
    <property type="project" value="InterPro"/>
</dbReference>
<dbReference type="CDD" id="cd23507">
    <property type="entry name" value="hydrophobin_I"/>
    <property type="match status" value="1"/>
</dbReference>
<evidence type="ECO:0000256" key="7">
    <source>
        <dbReference type="ARBA" id="ARBA00093546"/>
    </source>
</evidence>
<organism evidence="9 10">
    <name type="scientific">Armillaria gallica</name>
    <name type="common">Bulbous honey fungus</name>
    <name type="synonym">Armillaria bulbosa</name>
    <dbReference type="NCBI Taxonomy" id="47427"/>
    <lineage>
        <taxon>Eukaryota</taxon>
        <taxon>Fungi</taxon>
        <taxon>Dikarya</taxon>
        <taxon>Basidiomycota</taxon>
        <taxon>Agaricomycotina</taxon>
        <taxon>Agaricomycetes</taxon>
        <taxon>Agaricomycetidae</taxon>
        <taxon>Agaricales</taxon>
        <taxon>Marasmiineae</taxon>
        <taxon>Physalacriaceae</taxon>
        <taxon>Armillaria</taxon>
    </lineage>
</organism>
<evidence type="ECO:0000256" key="8">
    <source>
        <dbReference type="RuleBase" id="RU365009"/>
    </source>
</evidence>
<keyword evidence="4 8" id="KW-0964">Secreted</keyword>
<dbReference type="InParanoid" id="A0A2H3CLV3"/>
<feature type="chain" id="PRO_5013987576" description="Hydrophobin" evidence="8">
    <location>
        <begin position="24"/>
        <end position="176"/>
    </location>
</feature>
<evidence type="ECO:0000256" key="5">
    <source>
        <dbReference type="ARBA" id="ARBA00023157"/>
    </source>
</evidence>
<proteinExistence type="inferred from homology"/>
<evidence type="ECO:0000313" key="9">
    <source>
        <dbReference type="EMBL" id="PBK84069.1"/>
    </source>
</evidence>
<keyword evidence="10" id="KW-1185">Reference proteome</keyword>
<sequence length="176" mass="17872">MFALISFTTLLALPLLATATATAESTLSIIKLGPLPSFAPFPVASPIKLSPMPSFAPFPVVSPIKLSPMPSFTPFPVGSPSFLPRGGADTCTVTGNVQCCESTQSPTDLSPSITSLLGSLGVDISDLIGNVGVTCSTIAIVGPISITQCDSQVVCCNDNTFNGVVALGCNPVNVGL</sequence>
<feature type="signal peptide" evidence="8">
    <location>
        <begin position="1"/>
        <end position="23"/>
    </location>
</feature>
<comment type="subcellular location">
    <subcellularLocation>
        <location evidence="1 8">Secreted</location>
        <location evidence="1 8">Cell wall</location>
    </subcellularLocation>
</comment>
<dbReference type="Pfam" id="PF01185">
    <property type="entry name" value="Hydrophobin"/>
    <property type="match status" value="1"/>
</dbReference>
<evidence type="ECO:0000313" key="10">
    <source>
        <dbReference type="Proteomes" id="UP000217790"/>
    </source>
</evidence>
<name>A0A2H3CLV3_ARMGA</name>
<evidence type="ECO:0000256" key="2">
    <source>
        <dbReference type="ARBA" id="ARBA00010446"/>
    </source>
</evidence>
<keyword evidence="5 8" id="KW-1015">Disulfide bond</keyword>
<evidence type="ECO:0000256" key="1">
    <source>
        <dbReference type="ARBA" id="ARBA00004191"/>
    </source>
</evidence>
<keyword evidence="3 8" id="KW-0134">Cell wall</keyword>
<evidence type="ECO:0000256" key="4">
    <source>
        <dbReference type="ARBA" id="ARBA00022525"/>
    </source>
</evidence>
<dbReference type="InterPro" id="IPR001338">
    <property type="entry name" value="Class_I_Hydrophobin"/>
</dbReference>
<comment type="subunit">
    <text evidence="7">Self-assembles to form functional amyloid fibrils called rodlets. Self-assembly into fibrillar rodlets occurs spontaneously at hydrophobic:hydrophilic interfaces and the rodlets further associate laterally to form amphipathic monolayers.</text>
</comment>
<keyword evidence="8" id="KW-0732">Signal</keyword>
<dbReference type="Proteomes" id="UP000217790">
    <property type="component" value="Unassembled WGS sequence"/>
</dbReference>
<keyword evidence="6" id="KW-0325">Glycoprotein</keyword>
<dbReference type="EMBL" id="KZ293701">
    <property type="protein sequence ID" value="PBK84069.1"/>
    <property type="molecule type" value="Genomic_DNA"/>
</dbReference>
<dbReference type="OrthoDB" id="4225815at2759"/>
<dbReference type="SMART" id="SM00075">
    <property type="entry name" value="HYDRO"/>
    <property type="match status" value="1"/>
</dbReference>
<gene>
    <name evidence="9" type="ORF">ARMGADRAFT_1088779</name>
</gene>
<comment type="similarity">
    <text evidence="2 8">Belongs to the fungal hydrophobin family.</text>
</comment>
<reference evidence="10" key="1">
    <citation type="journal article" date="2017" name="Nat. Ecol. Evol.">
        <title>Genome expansion and lineage-specific genetic innovations in the forest pathogenic fungi Armillaria.</title>
        <authorList>
            <person name="Sipos G."/>
            <person name="Prasanna A.N."/>
            <person name="Walter M.C."/>
            <person name="O'Connor E."/>
            <person name="Balint B."/>
            <person name="Krizsan K."/>
            <person name="Kiss B."/>
            <person name="Hess J."/>
            <person name="Varga T."/>
            <person name="Slot J."/>
            <person name="Riley R."/>
            <person name="Boka B."/>
            <person name="Rigling D."/>
            <person name="Barry K."/>
            <person name="Lee J."/>
            <person name="Mihaltcheva S."/>
            <person name="LaButti K."/>
            <person name="Lipzen A."/>
            <person name="Waldron R."/>
            <person name="Moloney N.M."/>
            <person name="Sperisen C."/>
            <person name="Kredics L."/>
            <person name="Vagvoelgyi C."/>
            <person name="Patrignani A."/>
            <person name="Fitzpatrick D."/>
            <person name="Nagy I."/>
            <person name="Doyle S."/>
            <person name="Anderson J.B."/>
            <person name="Grigoriev I.V."/>
            <person name="Gueldener U."/>
            <person name="Muensterkoetter M."/>
            <person name="Nagy L.G."/>
        </authorList>
    </citation>
    <scope>NUCLEOTIDE SEQUENCE [LARGE SCALE GENOMIC DNA]</scope>
    <source>
        <strain evidence="10">Ar21-2</strain>
    </source>
</reference>
<dbReference type="GO" id="GO:0009277">
    <property type="term" value="C:fungal-type cell wall"/>
    <property type="evidence" value="ECO:0007669"/>
    <property type="project" value="InterPro"/>
</dbReference>
<protein>
    <recommendedName>
        <fullName evidence="8">Hydrophobin</fullName>
    </recommendedName>
</protein>